<reference evidence="4 6" key="3">
    <citation type="submission" date="2018-09" db="EMBL/GenBank/DDBJ databases">
        <title>Metagenome Assembled Genomes from an Advanced Water Purification Facility.</title>
        <authorList>
            <person name="Stamps B.W."/>
            <person name="Spear J.R."/>
        </authorList>
    </citation>
    <scope>NUCLEOTIDE SEQUENCE [LARGE SCALE GENOMIC DNA]</scope>
    <source>
        <strain evidence="4">Bin_27_1</strain>
    </source>
</reference>
<accession>C4KAC0</accession>
<evidence type="ECO:0000313" key="4">
    <source>
        <dbReference type="EMBL" id="TXH83110.1"/>
    </source>
</evidence>
<accession>A0A5C7SH67</accession>
<dbReference type="Pfam" id="PF05016">
    <property type="entry name" value="ParE_toxin"/>
    <property type="match status" value="1"/>
</dbReference>
<dbReference type="AlphaFoldDB" id="C4KAC0"/>
<reference evidence="3 5" key="2">
    <citation type="journal article" date="2012" name="Stand. Genomic Sci.">
        <title>Complete genome sequence of Thauera aminoaromatica strain MZ1T.</title>
        <authorList>
            <person name="Jiang K."/>
            <person name="Sanseverino J."/>
            <person name="Chauhan A."/>
            <person name="Lucas S."/>
            <person name="Copeland A."/>
            <person name="Lapidus A."/>
            <person name="Del Rio T.G."/>
            <person name="Dalin E."/>
            <person name="Tice H."/>
            <person name="Bruce D."/>
            <person name="Goodwin L."/>
            <person name="Pitluck S."/>
            <person name="Sims D."/>
            <person name="Brettin T."/>
            <person name="Detter J.C."/>
            <person name="Han C."/>
            <person name="Chang Y.J."/>
            <person name="Larimer F."/>
            <person name="Land M."/>
            <person name="Hauser L."/>
            <person name="Kyrpides N.C."/>
            <person name="Mikhailova N."/>
            <person name="Moser S."/>
            <person name="Jegier P."/>
            <person name="Close D."/>
            <person name="Debruyn J.M."/>
            <person name="Wang Y."/>
            <person name="Layton A.C."/>
            <person name="Allen M.S."/>
            <person name="Sayler G.S."/>
        </authorList>
    </citation>
    <scope>NUCLEOTIDE SEQUENCE [LARGE SCALE GENOMIC DNA]</scope>
    <source>
        <strain evidence="3 5">MZ1T</strain>
    </source>
</reference>
<gene>
    <name evidence="3" type="ordered locus">Tmz1t_2746</name>
    <name evidence="4" type="ORF">E6Q80_14015</name>
</gene>
<organism evidence="3 5">
    <name type="scientific">Thauera aminoaromatica</name>
    <dbReference type="NCBI Taxonomy" id="164330"/>
    <lineage>
        <taxon>Bacteria</taxon>
        <taxon>Pseudomonadati</taxon>
        <taxon>Pseudomonadota</taxon>
        <taxon>Betaproteobacteria</taxon>
        <taxon>Rhodocyclales</taxon>
        <taxon>Zoogloeaceae</taxon>
        <taxon>Thauera</taxon>
    </lineage>
</organism>
<name>C4KAC0_THASP</name>
<dbReference type="Gene3D" id="3.30.2310.20">
    <property type="entry name" value="RelE-like"/>
    <property type="match status" value="1"/>
</dbReference>
<dbReference type="EMBL" id="CP001281">
    <property type="protein sequence ID" value="ACR01346.1"/>
    <property type="molecule type" value="Genomic_DNA"/>
</dbReference>
<evidence type="ECO:0000313" key="6">
    <source>
        <dbReference type="Proteomes" id="UP000321192"/>
    </source>
</evidence>
<dbReference type="Proteomes" id="UP000321192">
    <property type="component" value="Unassembled WGS sequence"/>
</dbReference>
<dbReference type="HOGENOM" id="CLU_155761_0_1_4"/>
<proteinExistence type="inferred from homology"/>
<dbReference type="STRING" id="85643.Tmz1t_2746"/>
<dbReference type="KEGG" id="tmz:Tmz1t_2746"/>
<dbReference type="NCBIfam" id="TIGR02385">
    <property type="entry name" value="RelE_StbE"/>
    <property type="match status" value="1"/>
</dbReference>
<evidence type="ECO:0000313" key="5">
    <source>
        <dbReference type="Proteomes" id="UP000002186"/>
    </source>
</evidence>
<dbReference type="InterPro" id="IPR007712">
    <property type="entry name" value="RelE/ParE_toxin"/>
</dbReference>
<keyword evidence="5" id="KW-1185">Reference proteome</keyword>
<keyword evidence="2" id="KW-1277">Toxin-antitoxin system</keyword>
<reference evidence="5" key="1">
    <citation type="submission" date="2009-05" db="EMBL/GenBank/DDBJ databases">
        <title>Complete sequence of chromosome of Thauera sp. MZ1T.</title>
        <authorList>
            <consortium name="US DOE Joint Genome Institute"/>
            <person name="Lucas S."/>
            <person name="Copeland A."/>
            <person name="Lapidus A."/>
            <person name="Glavina del Rio T."/>
            <person name="Dalin E."/>
            <person name="Tice H."/>
            <person name="Bruce D."/>
            <person name="Goodwin L."/>
            <person name="Pitluck S."/>
            <person name="Sims D."/>
            <person name="Brettin T."/>
            <person name="Detter J.C."/>
            <person name="Han C."/>
            <person name="Larimer F."/>
            <person name="Land M."/>
            <person name="Hauser L."/>
            <person name="Kyrpides N."/>
            <person name="Mikhailova N."/>
            <person name="Sayler G.S."/>
        </authorList>
    </citation>
    <scope>NUCLEOTIDE SEQUENCE [LARGE SCALE GENOMIC DNA]</scope>
    <source>
        <strain evidence="5">MZ1T</strain>
    </source>
</reference>
<dbReference type="SUPFAM" id="SSF143011">
    <property type="entry name" value="RelE-like"/>
    <property type="match status" value="1"/>
</dbReference>
<dbReference type="eggNOG" id="COG2026">
    <property type="taxonomic scope" value="Bacteria"/>
</dbReference>
<dbReference type="InterPro" id="IPR035093">
    <property type="entry name" value="RelE/ParE_toxin_dom_sf"/>
</dbReference>
<comment type="similarity">
    <text evidence="1">Belongs to the RelE toxin family.</text>
</comment>
<dbReference type="PANTHER" id="PTHR35601">
    <property type="entry name" value="TOXIN RELE"/>
    <property type="match status" value="1"/>
</dbReference>
<protein>
    <submittedName>
        <fullName evidence="3">Addiction module toxin, RelE/StbE family</fullName>
    </submittedName>
    <submittedName>
        <fullName evidence="4">Type II toxin-antitoxin system RelE/ParE family toxin</fullName>
    </submittedName>
</protein>
<dbReference type="OrthoDB" id="9801234at2"/>
<evidence type="ECO:0000256" key="1">
    <source>
        <dbReference type="ARBA" id="ARBA00006226"/>
    </source>
</evidence>
<sequence>MSSSESPPPRYRLKFLPDALDEWNALDGSVKEVLKKLLRKRLEHPRVPGAELHGDLRDCYKIKLRKQGYRLVYQVEEGVLTVLVLAVAKREDMAAYRAAVDRLLSG</sequence>
<dbReference type="EMBL" id="SSFD01000222">
    <property type="protein sequence ID" value="TXH83110.1"/>
    <property type="molecule type" value="Genomic_DNA"/>
</dbReference>
<evidence type="ECO:0000313" key="3">
    <source>
        <dbReference type="EMBL" id="ACR01346.1"/>
    </source>
</evidence>
<dbReference type="RefSeq" id="WP_012585651.1">
    <property type="nucleotide sequence ID" value="NC_011662.2"/>
</dbReference>
<dbReference type="PANTHER" id="PTHR35601:SF1">
    <property type="entry name" value="TOXIN RELE"/>
    <property type="match status" value="1"/>
</dbReference>
<dbReference type="Proteomes" id="UP000002186">
    <property type="component" value="Chromosome"/>
</dbReference>
<evidence type="ECO:0000256" key="2">
    <source>
        <dbReference type="ARBA" id="ARBA00022649"/>
    </source>
</evidence>